<keyword evidence="2" id="KW-1185">Reference proteome</keyword>
<reference evidence="1 2" key="1">
    <citation type="submission" date="2021-06" db="EMBL/GenBank/DDBJ databases">
        <title>Caerostris darwini draft genome.</title>
        <authorList>
            <person name="Kono N."/>
            <person name="Arakawa K."/>
        </authorList>
    </citation>
    <scope>NUCLEOTIDE SEQUENCE [LARGE SCALE GENOMIC DNA]</scope>
</reference>
<sequence>MIKCHHQKDFFESCGLPVCEIKTEVLGDCPKYNELPTPSEQLNKPCEIHLAGDDYRCSKRGAFAFARYLESREGDQLLVLQPDKEDDGGVVNESINIEMNRESKNFPPPLSNSFFFKENLNVMTPFFCPSYNQKNELFQDNCVLDIICLKTSLFHFSLDSLCKPIPCPLVPPPAAAAPRHQHHPLTAHHPPYNPNILQRRRIFACYSRLRECLRISVFGGPIPKHLFLDFTDAKAARLEKNI</sequence>
<protein>
    <submittedName>
        <fullName evidence="1">Uncharacterized protein</fullName>
    </submittedName>
</protein>
<organism evidence="1 2">
    <name type="scientific">Caerostris darwini</name>
    <dbReference type="NCBI Taxonomy" id="1538125"/>
    <lineage>
        <taxon>Eukaryota</taxon>
        <taxon>Metazoa</taxon>
        <taxon>Ecdysozoa</taxon>
        <taxon>Arthropoda</taxon>
        <taxon>Chelicerata</taxon>
        <taxon>Arachnida</taxon>
        <taxon>Araneae</taxon>
        <taxon>Araneomorphae</taxon>
        <taxon>Entelegynae</taxon>
        <taxon>Araneoidea</taxon>
        <taxon>Araneidae</taxon>
        <taxon>Caerostris</taxon>
    </lineage>
</organism>
<dbReference type="EMBL" id="BPLQ01001691">
    <property type="protein sequence ID" value="GIX84019.1"/>
    <property type="molecule type" value="Genomic_DNA"/>
</dbReference>
<evidence type="ECO:0000313" key="1">
    <source>
        <dbReference type="EMBL" id="GIX84019.1"/>
    </source>
</evidence>
<evidence type="ECO:0000313" key="2">
    <source>
        <dbReference type="Proteomes" id="UP001054837"/>
    </source>
</evidence>
<accession>A0AAV4NI62</accession>
<gene>
    <name evidence="1" type="ORF">CDAR_270361</name>
</gene>
<dbReference type="Proteomes" id="UP001054837">
    <property type="component" value="Unassembled WGS sequence"/>
</dbReference>
<proteinExistence type="predicted"/>
<dbReference type="AlphaFoldDB" id="A0AAV4NI62"/>
<name>A0AAV4NI62_9ARAC</name>
<comment type="caution">
    <text evidence="1">The sequence shown here is derived from an EMBL/GenBank/DDBJ whole genome shotgun (WGS) entry which is preliminary data.</text>
</comment>